<feature type="compositionally biased region" description="Basic and acidic residues" evidence="1">
    <location>
        <begin position="161"/>
        <end position="182"/>
    </location>
</feature>
<keyword evidence="2" id="KW-0472">Membrane</keyword>
<feature type="transmembrane region" description="Helical" evidence="2">
    <location>
        <begin position="482"/>
        <end position="503"/>
    </location>
</feature>
<evidence type="ECO:0000313" key="4">
    <source>
        <dbReference type="Proteomes" id="UP000235728"/>
    </source>
</evidence>
<evidence type="ECO:0000256" key="1">
    <source>
        <dbReference type="SAM" id="MobiDB-lite"/>
    </source>
</evidence>
<keyword evidence="2" id="KW-0812">Transmembrane</keyword>
<proteinExistence type="predicted"/>
<feature type="transmembrane region" description="Helical" evidence="2">
    <location>
        <begin position="515"/>
        <end position="535"/>
    </location>
</feature>
<gene>
    <name evidence="3" type="ORF">BM221_003466</name>
</gene>
<feature type="compositionally biased region" description="Basic residues" evidence="1">
    <location>
        <begin position="303"/>
        <end position="313"/>
    </location>
</feature>
<name>A0A2N6NUQ2_BEABA</name>
<dbReference type="EMBL" id="MRVG01000003">
    <property type="protein sequence ID" value="PMB71003.1"/>
    <property type="molecule type" value="Genomic_DNA"/>
</dbReference>
<reference evidence="3 4" key="1">
    <citation type="journal article" date="2016" name="Appl. Microbiol. Biotechnol.">
        <title>Characterization of T-DNA insertion mutants with decreased virulence in the entomopathogenic fungus Beauveria bassiana JEF-007.</title>
        <authorList>
            <person name="Kim S."/>
            <person name="Lee S.J."/>
            <person name="Nai Y.S."/>
            <person name="Yu J.S."/>
            <person name="Lee M.R."/>
            <person name="Yang Y.T."/>
            <person name="Kim J.S."/>
        </authorList>
    </citation>
    <scope>NUCLEOTIDE SEQUENCE [LARGE SCALE GENOMIC DNA]</scope>
    <source>
        <strain evidence="3 4">JEF-007</strain>
    </source>
</reference>
<dbReference type="AlphaFoldDB" id="A0A2N6NUQ2"/>
<feature type="region of interest" description="Disordered" evidence="1">
    <location>
        <begin position="295"/>
        <end position="323"/>
    </location>
</feature>
<feature type="region of interest" description="Disordered" evidence="1">
    <location>
        <begin position="153"/>
        <end position="182"/>
    </location>
</feature>
<keyword evidence="2" id="KW-1133">Transmembrane helix</keyword>
<dbReference type="Proteomes" id="UP000235728">
    <property type="component" value="Unassembled WGS sequence"/>
</dbReference>
<accession>A0A2N6NUQ2</accession>
<sequence>MASKAMWEVEPEMRSKKLCPLRAALALADDVRAERRLGRVKVAQKGVNLRAVVGRKVDAAALLLDKLGVGLDFLHEQHELRGELGVLVALRLGARLLKPALELNDDGKGELGKGNGSGPEIKELAEELDDLVADAVLVDARAQRRGERNVRIGGARRAQQRAHEVEAQREVERSGNEAHRAEGDLDERVDEQLELALLAASLGLLLGRAVVGEHAGPKVKRMRKLPVVDHAKCVILVVHDAVAEVDGELADEAKRGRVADGRIDALDRVVVGDAAALHEALVHRLENRLADALVADGDEPPQHQKRRDARRLGARGLRPKVNDGLGQRLDQLLEREQVRQDGRNSRQRQLERAVVGQRAEEVHNGRRVRLEQQRQRAELFAVSLHVHATRSRFLDGEVVVDDGGDLLQREDDNVVEHFGAVDGPFLLRVLVNVVFVEVSRAAKREHDLSCRTQRLALLHRLAPARHDGCEFGVLFGERIHGLLVHASVVSFSNVVLAVAGNGLRLHGVRVASILFVVRLGLVALSLARLSFVGLLDDILEATLEKVVDAHVVDLSVPGASRPRLAILAVEFSIRGLALF</sequence>
<evidence type="ECO:0000256" key="2">
    <source>
        <dbReference type="SAM" id="Phobius"/>
    </source>
</evidence>
<evidence type="ECO:0000313" key="3">
    <source>
        <dbReference type="EMBL" id="PMB71003.1"/>
    </source>
</evidence>
<comment type="caution">
    <text evidence="3">The sequence shown here is derived from an EMBL/GenBank/DDBJ whole genome shotgun (WGS) entry which is preliminary data.</text>
</comment>
<organism evidence="3 4">
    <name type="scientific">Beauveria bassiana</name>
    <name type="common">White muscardine disease fungus</name>
    <name type="synonym">Tritirachium shiotae</name>
    <dbReference type="NCBI Taxonomy" id="176275"/>
    <lineage>
        <taxon>Eukaryota</taxon>
        <taxon>Fungi</taxon>
        <taxon>Dikarya</taxon>
        <taxon>Ascomycota</taxon>
        <taxon>Pezizomycotina</taxon>
        <taxon>Sordariomycetes</taxon>
        <taxon>Hypocreomycetidae</taxon>
        <taxon>Hypocreales</taxon>
        <taxon>Cordycipitaceae</taxon>
        <taxon>Beauveria</taxon>
    </lineage>
</organism>
<protein>
    <submittedName>
        <fullName evidence="3">Uncharacterized protein</fullName>
    </submittedName>
</protein>